<dbReference type="AlphaFoldDB" id="A0A0F9VRU6"/>
<sequence>MKKFNWKLAQVTLLKTFVTTFFTPFVGVTVVFNPELIQSVYVALFTSAVMCGIVLGQILDRYKKLLEENP</sequence>
<keyword evidence="1" id="KW-0472">Membrane</keyword>
<evidence type="ECO:0000313" key="2">
    <source>
        <dbReference type="EMBL" id="KKN76216.1"/>
    </source>
</evidence>
<keyword evidence="1" id="KW-1133">Transmembrane helix</keyword>
<protein>
    <submittedName>
        <fullName evidence="2">Uncharacterized protein</fullName>
    </submittedName>
</protein>
<accession>A0A0F9VRU6</accession>
<dbReference type="EMBL" id="LAZR01000298">
    <property type="protein sequence ID" value="KKN76216.1"/>
    <property type="molecule type" value="Genomic_DNA"/>
</dbReference>
<reference evidence="2" key="1">
    <citation type="journal article" date="2015" name="Nature">
        <title>Complex archaea that bridge the gap between prokaryotes and eukaryotes.</title>
        <authorList>
            <person name="Spang A."/>
            <person name="Saw J.H."/>
            <person name="Jorgensen S.L."/>
            <person name="Zaremba-Niedzwiedzka K."/>
            <person name="Martijn J."/>
            <person name="Lind A.E."/>
            <person name="van Eijk R."/>
            <person name="Schleper C."/>
            <person name="Guy L."/>
            <person name="Ettema T.J."/>
        </authorList>
    </citation>
    <scope>NUCLEOTIDE SEQUENCE</scope>
</reference>
<feature type="transmembrane region" description="Helical" evidence="1">
    <location>
        <begin position="38"/>
        <end position="59"/>
    </location>
</feature>
<feature type="transmembrane region" description="Helical" evidence="1">
    <location>
        <begin position="12"/>
        <end position="32"/>
    </location>
</feature>
<name>A0A0F9VRU6_9ZZZZ</name>
<keyword evidence="1" id="KW-0812">Transmembrane</keyword>
<proteinExistence type="predicted"/>
<comment type="caution">
    <text evidence="2">The sequence shown here is derived from an EMBL/GenBank/DDBJ whole genome shotgun (WGS) entry which is preliminary data.</text>
</comment>
<gene>
    <name evidence="2" type="ORF">LCGC14_0372420</name>
</gene>
<organism evidence="2">
    <name type="scientific">marine sediment metagenome</name>
    <dbReference type="NCBI Taxonomy" id="412755"/>
    <lineage>
        <taxon>unclassified sequences</taxon>
        <taxon>metagenomes</taxon>
        <taxon>ecological metagenomes</taxon>
    </lineage>
</organism>
<evidence type="ECO:0000256" key="1">
    <source>
        <dbReference type="SAM" id="Phobius"/>
    </source>
</evidence>